<evidence type="ECO:0000313" key="1">
    <source>
        <dbReference type="EMBL" id="GAH38907.1"/>
    </source>
</evidence>
<organism evidence="1">
    <name type="scientific">marine sediment metagenome</name>
    <dbReference type="NCBI Taxonomy" id="412755"/>
    <lineage>
        <taxon>unclassified sequences</taxon>
        <taxon>metagenomes</taxon>
        <taxon>ecological metagenomes</taxon>
    </lineage>
</organism>
<gene>
    <name evidence="1" type="ORF">S03H2_24490</name>
</gene>
<feature type="non-terminal residue" evidence="1">
    <location>
        <position position="66"/>
    </location>
</feature>
<name>X1F1V4_9ZZZZ</name>
<dbReference type="AlphaFoldDB" id="X1F1V4"/>
<dbReference type="EMBL" id="BARU01013617">
    <property type="protein sequence ID" value="GAH38907.1"/>
    <property type="molecule type" value="Genomic_DNA"/>
</dbReference>
<proteinExistence type="predicted"/>
<protein>
    <submittedName>
        <fullName evidence="1">Uncharacterized protein</fullName>
    </submittedName>
</protein>
<reference evidence="1" key="1">
    <citation type="journal article" date="2014" name="Front. Microbiol.">
        <title>High frequency of phylogenetically diverse reductive dehalogenase-homologous genes in deep subseafloor sedimentary metagenomes.</title>
        <authorList>
            <person name="Kawai M."/>
            <person name="Futagami T."/>
            <person name="Toyoda A."/>
            <person name="Takaki Y."/>
            <person name="Nishi S."/>
            <person name="Hori S."/>
            <person name="Arai W."/>
            <person name="Tsubouchi T."/>
            <person name="Morono Y."/>
            <person name="Uchiyama I."/>
            <person name="Ito T."/>
            <person name="Fujiyama A."/>
            <person name="Inagaki F."/>
            <person name="Takami H."/>
        </authorList>
    </citation>
    <scope>NUCLEOTIDE SEQUENCE</scope>
    <source>
        <strain evidence="1">Expedition CK06-06</strain>
    </source>
</reference>
<sequence>MNGYGEKYLMGLPLDQQSINAELRGRGLELKVGKNWVKVQSFKNFTPIDMMEIRKDVEDNDITTNL</sequence>
<comment type="caution">
    <text evidence="1">The sequence shown here is derived from an EMBL/GenBank/DDBJ whole genome shotgun (WGS) entry which is preliminary data.</text>
</comment>
<accession>X1F1V4</accession>